<keyword evidence="1" id="KW-0812">Transmembrane</keyword>
<keyword evidence="1" id="KW-0472">Membrane</keyword>
<accession>A0A6C0M034</accession>
<dbReference type="AlphaFoldDB" id="A0A6C0M034"/>
<dbReference type="EMBL" id="MN740581">
    <property type="protein sequence ID" value="QHU34872.1"/>
    <property type="molecule type" value="Genomic_DNA"/>
</dbReference>
<proteinExistence type="predicted"/>
<protein>
    <submittedName>
        <fullName evidence="2">Uncharacterized protein</fullName>
    </submittedName>
</protein>
<sequence>MLIKKIIIIIISYYISIFLIIDKKHYDINFFNIEHFKEEKFRCIRYIDNNHIKKEKKLINYINNYPYKKCIKYKNEYINYIINKNKVMIYNVLINVVFYINIIFL</sequence>
<feature type="transmembrane region" description="Helical" evidence="1">
    <location>
        <begin position="6"/>
        <end position="21"/>
    </location>
</feature>
<organism evidence="2">
    <name type="scientific">viral metagenome</name>
    <dbReference type="NCBI Taxonomy" id="1070528"/>
    <lineage>
        <taxon>unclassified sequences</taxon>
        <taxon>metagenomes</taxon>
        <taxon>organismal metagenomes</taxon>
    </lineage>
</organism>
<reference evidence="2" key="1">
    <citation type="journal article" date="2020" name="Nature">
        <title>Giant virus diversity and host interactions through global metagenomics.</title>
        <authorList>
            <person name="Schulz F."/>
            <person name="Roux S."/>
            <person name="Paez-Espino D."/>
            <person name="Jungbluth S."/>
            <person name="Walsh D.A."/>
            <person name="Denef V.J."/>
            <person name="McMahon K.D."/>
            <person name="Konstantinidis K.T."/>
            <person name="Eloe-Fadrosh E.A."/>
            <person name="Kyrpides N.C."/>
            <person name="Woyke T."/>
        </authorList>
    </citation>
    <scope>NUCLEOTIDE SEQUENCE</scope>
    <source>
        <strain evidence="2">GVMAG-S-1017244-22</strain>
    </source>
</reference>
<evidence type="ECO:0000256" key="1">
    <source>
        <dbReference type="SAM" id="Phobius"/>
    </source>
</evidence>
<feature type="transmembrane region" description="Helical" evidence="1">
    <location>
        <begin position="87"/>
        <end position="104"/>
    </location>
</feature>
<keyword evidence="1" id="KW-1133">Transmembrane helix</keyword>
<name>A0A6C0M034_9ZZZZ</name>
<evidence type="ECO:0000313" key="2">
    <source>
        <dbReference type="EMBL" id="QHU34872.1"/>
    </source>
</evidence>